<reference evidence="14 15" key="1">
    <citation type="journal article" date="2015" name="Int. J. Syst. Evol. Microbiol.">
        <title>Novibacillus thermophilus gen. nov., sp. nov., a Gram-staining-negative and moderately thermophilic member of the family Thermoactinomycetaceae.</title>
        <authorList>
            <person name="Yang G."/>
            <person name="Chen J."/>
            <person name="Zhou S."/>
        </authorList>
    </citation>
    <scope>NUCLEOTIDE SEQUENCE [LARGE SCALE GENOMIC DNA]</scope>
    <source>
        <strain evidence="14 15">SG-1</strain>
    </source>
</reference>
<dbReference type="PANTHER" id="PTHR10584">
    <property type="entry name" value="SUGAR KINASE"/>
    <property type="match status" value="1"/>
</dbReference>
<feature type="active site" description="Proton acceptor" evidence="12">
    <location>
        <position position="258"/>
    </location>
</feature>
<feature type="binding site" evidence="12">
    <location>
        <position position="252"/>
    </location>
    <ligand>
        <name>K(+)</name>
        <dbReference type="ChEBI" id="CHEBI:29103"/>
    </ligand>
</feature>
<dbReference type="RefSeq" id="WP_077719947.1">
    <property type="nucleotide sequence ID" value="NZ_CP019699.1"/>
</dbReference>
<comment type="subunit">
    <text evidence="12">Homodimer.</text>
</comment>
<comment type="caution">
    <text evidence="12">Lacks conserved residue(s) required for the propagation of feature annotation.</text>
</comment>
<evidence type="ECO:0000256" key="10">
    <source>
        <dbReference type="ARBA" id="ARBA00022958"/>
    </source>
</evidence>
<keyword evidence="6 12" id="KW-0547">Nucleotide-binding</keyword>
<evidence type="ECO:0000256" key="9">
    <source>
        <dbReference type="ARBA" id="ARBA00022842"/>
    </source>
</evidence>
<comment type="catalytic activity">
    <reaction evidence="12">
        <text>D-ribose + ATP = D-ribose 5-phosphate + ADP + H(+)</text>
        <dbReference type="Rhea" id="RHEA:13697"/>
        <dbReference type="ChEBI" id="CHEBI:15378"/>
        <dbReference type="ChEBI" id="CHEBI:30616"/>
        <dbReference type="ChEBI" id="CHEBI:47013"/>
        <dbReference type="ChEBI" id="CHEBI:78346"/>
        <dbReference type="ChEBI" id="CHEBI:456216"/>
        <dbReference type="EC" id="2.7.1.15"/>
    </reaction>
</comment>
<evidence type="ECO:0000256" key="7">
    <source>
        <dbReference type="ARBA" id="ARBA00022777"/>
    </source>
</evidence>
<dbReference type="PANTHER" id="PTHR10584:SF166">
    <property type="entry name" value="RIBOKINASE"/>
    <property type="match status" value="1"/>
</dbReference>
<dbReference type="UniPathway" id="UPA00916">
    <property type="reaction ID" value="UER00889"/>
</dbReference>
<keyword evidence="10 12" id="KW-0630">Potassium</keyword>
<dbReference type="HAMAP" id="MF_01987">
    <property type="entry name" value="Ribokinase"/>
    <property type="match status" value="1"/>
</dbReference>
<accession>A0A1U9K7Q6</accession>
<keyword evidence="7 12" id="KW-0418">Kinase</keyword>
<dbReference type="InterPro" id="IPR029056">
    <property type="entry name" value="Ribokinase-like"/>
</dbReference>
<dbReference type="GO" id="GO:0046872">
    <property type="term" value="F:metal ion binding"/>
    <property type="evidence" value="ECO:0007669"/>
    <property type="project" value="UniProtKB-KW"/>
</dbReference>
<dbReference type="SUPFAM" id="SSF53613">
    <property type="entry name" value="Ribokinase-like"/>
    <property type="match status" value="1"/>
</dbReference>
<keyword evidence="12" id="KW-0963">Cytoplasm</keyword>
<dbReference type="EC" id="2.7.1.15" evidence="2 12"/>
<dbReference type="Proteomes" id="UP000188603">
    <property type="component" value="Chromosome"/>
</dbReference>
<gene>
    <name evidence="12" type="primary">rbsK</name>
    <name evidence="14" type="ORF">B0W44_10205</name>
</gene>
<dbReference type="PRINTS" id="PR00990">
    <property type="entry name" value="RIBOKINASE"/>
</dbReference>
<evidence type="ECO:0000256" key="5">
    <source>
        <dbReference type="ARBA" id="ARBA00022723"/>
    </source>
</evidence>
<keyword evidence="4 12" id="KW-0808">Transferase</keyword>
<dbReference type="Gene3D" id="3.40.1190.20">
    <property type="match status" value="1"/>
</dbReference>
<evidence type="ECO:0000256" key="12">
    <source>
        <dbReference type="HAMAP-Rule" id="MF_01987"/>
    </source>
</evidence>
<name>A0A1U9K7Q6_9BACL</name>
<comment type="cofactor">
    <cofactor evidence="12">
        <name>Mg(2+)</name>
        <dbReference type="ChEBI" id="CHEBI:18420"/>
    </cofactor>
    <text evidence="12">Requires a divalent cation, most likely magnesium in vivo, as an electrophilic catalyst to aid phosphoryl group transfer. It is the chelate of the metal and the nucleotide that is the actual substrate.</text>
</comment>
<feature type="binding site" evidence="12">
    <location>
        <position position="143"/>
    </location>
    <ligand>
        <name>substrate</name>
    </ligand>
</feature>
<feature type="binding site" evidence="12">
    <location>
        <begin position="43"/>
        <end position="47"/>
    </location>
    <ligand>
        <name>substrate</name>
    </ligand>
</feature>
<dbReference type="Pfam" id="PF00294">
    <property type="entry name" value="PfkB"/>
    <property type="match status" value="1"/>
</dbReference>
<dbReference type="InterPro" id="IPR011877">
    <property type="entry name" value="Ribokinase"/>
</dbReference>
<comment type="similarity">
    <text evidence="1">Belongs to the carbohydrate kinase pfkB family.</text>
</comment>
<proteinExistence type="inferred from homology"/>
<feature type="binding site" evidence="12">
    <location>
        <position position="288"/>
    </location>
    <ligand>
        <name>K(+)</name>
        <dbReference type="ChEBI" id="CHEBI:29103"/>
    </ligand>
</feature>
<feature type="domain" description="Carbohydrate kinase PfkB" evidence="13">
    <location>
        <begin position="6"/>
        <end position="297"/>
    </location>
</feature>
<dbReference type="InterPro" id="IPR011611">
    <property type="entry name" value="PfkB_dom"/>
</dbReference>
<feature type="binding site" evidence="12">
    <location>
        <position position="291"/>
    </location>
    <ligand>
        <name>K(+)</name>
        <dbReference type="ChEBI" id="CHEBI:29103"/>
    </ligand>
</feature>
<feature type="binding site" evidence="12">
    <location>
        <position position="258"/>
    </location>
    <ligand>
        <name>substrate</name>
    </ligand>
</feature>
<dbReference type="AlphaFoldDB" id="A0A1U9K7Q6"/>
<evidence type="ECO:0000259" key="13">
    <source>
        <dbReference type="Pfam" id="PF00294"/>
    </source>
</evidence>
<comment type="pathway">
    <text evidence="12">Carbohydrate metabolism; D-ribose degradation; D-ribose 5-phosphate from beta-D-ribopyranose: step 2/2.</text>
</comment>
<comment type="function">
    <text evidence="12">Catalyzes the phosphorylation of ribose at O-5 in a reaction requiring ATP and magnesium. The resulting D-ribose-5-phosphate can then be used either for sythesis of nucleotides, histidine, and tryptophan, or as a component of the pentose phosphate pathway.</text>
</comment>
<evidence type="ECO:0000256" key="2">
    <source>
        <dbReference type="ARBA" id="ARBA00012035"/>
    </source>
</evidence>
<dbReference type="STRING" id="1471761.B0W44_10205"/>
<organism evidence="14 15">
    <name type="scientific">Novibacillus thermophilus</name>
    <dbReference type="NCBI Taxonomy" id="1471761"/>
    <lineage>
        <taxon>Bacteria</taxon>
        <taxon>Bacillati</taxon>
        <taxon>Bacillota</taxon>
        <taxon>Bacilli</taxon>
        <taxon>Bacillales</taxon>
        <taxon>Thermoactinomycetaceae</taxon>
        <taxon>Novibacillus</taxon>
    </lineage>
</organism>
<dbReference type="NCBIfam" id="TIGR02152">
    <property type="entry name" value="D_ribokin_bact"/>
    <property type="match status" value="1"/>
</dbReference>
<evidence type="ECO:0000256" key="11">
    <source>
        <dbReference type="ARBA" id="ARBA00023277"/>
    </source>
</evidence>
<evidence type="ECO:0000313" key="15">
    <source>
        <dbReference type="Proteomes" id="UP000188603"/>
    </source>
</evidence>
<comment type="similarity">
    <text evidence="12">Belongs to the carbohydrate kinase PfkB family. Ribokinase subfamily.</text>
</comment>
<evidence type="ECO:0000256" key="4">
    <source>
        <dbReference type="ARBA" id="ARBA00022679"/>
    </source>
</evidence>
<feature type="binding site" evidence="12">
    <location>
        <begin position="226"/>
        <end position="231"/>
    </location>
    <ligand>
        <name>ATP</name>
        <dbReference type="ChEBI" id="CHEBI:30616"/>
    </ligand>
</feature>
<comment type="subcellular location">
    <subcellularLocation>
        <location evidence="12">Cytoplasm</location>
    </subcellularLocation>
</comment>
<evidence type="ECO:0000256" key="8">
    <source>
        <dbReference type="ARBA" id="ARBA00022840"/>
    </source>
</evidence>
<dbReference type="GO" id="GO:0005829">
    <property type="term" value="C:cytosol"/>
    <property type="evidence" value="ECO:0007669"/>
    <property type="project" value="TreeGrafter"/>
</dbReference>
<dbReference type="PROSITE" id="PS00584">
    <property type="entry name" value="PFKB_KINASES_2"/>
    <property type="match status" value="1"/>
</dbReference>
<keyword evidence="5 12" id="KW-0479">Metal-binding</keyword>
<sequence>MTATAKQILVVGSYNVGLTCQTDRVPVWGETLIGSGFSESNGGKGANQAVAAARLGASVSFVGCLGEDRYGDDGLEMLNREGIDTSDVRRTNQKNTGVGIILLNSKGDNCIVVDPGANSELDAKDMESLTSVNSADVVVFQLETPLETVKRGMEIAKSLGKQVILNPAPANKKAVDLLPLATVVNPNESELLILNGKDPDTELTDDRCEQLAQALLQRGPTAIVVTRGENGAMIVTQDGTEVIPAVSVDAVDTTGAGDAFTGALAVALAEQKGLKKAVQFAAIAGSYSVTKRDVIPGLATRKELKRFAIENGINGID</sequence>
<comment type="activity regulation">
    <text evidence="12">Activated by a monovalent cation that binds near, but not in, the active site. The most likely occupant of the site in vivo is potassium. Ion binding induces a conformational change that may alter substrate affinity.</text>
</comment>
<dbReference type="CDD" id="cd01174">
    <property type="entry name" value="ribokinase"/>
    <property type="match status" value="1"/>
</dbReference>
<keyword evidence="15" id="KW-1185">Reference proteome</keyword>
<keyword evidence="11 12" id="KW-0119">Carbohydrate metabolism</keyword>
<evidence type="ECO:0000256" key="3">
    <source>
        <dbReference type="ARBA" id="ARBA00016943"/>
    </source>
</evidence>
<dbReference type="InterPro" id="IPR002139">
    <property type="entry name" value="Ribo/fructo_kinase"/>
</dbReference>
<evidence type="ECO:0000313" key="14">
    <source>
        <dbReference type="EMBL" id="AQS56085.1"/>
    </source>
</evidence>
<dbReference type="EMBL" id="CP019699">
    <property type="protein sequence ID" value="AQS56085.1"/>
    <property type="molecule type" value="Genomic_DNA"/>
</dbReference>
<feature type="binding site" evidence="12">
    <location>
        <position position="187"/>
    </location>
    <ligand>
        <name>ATP</name>
        <dbReference type="ChEBI" id="CHEBI:30616"/>
    </ligand>
</feature>
<feature type="binding site" evidence="12">
    <location>
        <position position="254"/>
    </location>
    <ligand>
        <name>K(+)</name>
        <dbReference type="ChEBI" id="CHEBI:29103"/>
    </ligand>
</feature>
<dbReference type="GO" id="GO:0005524">
    <property type="term" value="F:ATP binding"/>
    <property type="evidence" value="ECO:0007669"/>
    <property type="project" value="UniProtKB-UniRule"/>
</dbReference>
<dbReference type="OrthoDB" id="9775849at2"/>
<evidence type="ECO:0000256" key="6">
    <source>
        <dbReference type="ARBA" id="ARBA00022741"/>
    </source>
</evidence>
<evidence type="ECO:0000256" key="1">
    <source>
        <dbReference type="ARBA" id="ARBA00005380"/>
    </source>
</evidence>
<keyword evidence="9 12" id="KW-0460">Magnesium</keyword>
<dbReference type="GO" id="GO:0019303">
    <property type="term" value="P:D-ribose catabolic process"/>
    <property type="evidence" value="ECO:0007669"/>
    <property type="project" value="UniProtKB-UniRule"/>
</dbReference>
<feature type="binding site" evidence="12">
    <location>
        <begin position="257"/>
        <end position="258"/>
    </location>
    <ligand>
        <name>ATP</name>
        <dbReference type="ChEBI" id="CHEBI:30616"/>
    </ligand>
</feature>
<dbReference type="InterPro" id="IPR002173">
    <property type="entry name" value="Carboh/pur_kinase_PfkB_CS"/>
</dbReference>
<dbReference type="GO" id="GO:0004747">
    <property type="term" value="F:ribokinase activity"/>
    <property type="evidence" value="ECO:0007669"/>
    <property type="project" value="UniProtKB-UniRule"/>
</dbReference>
<keyword evidence="8 12" id="KW-0067">ATP-binding</keyword>
<dbReference type="KEGG" id="ntr:B0W44_10205"/>
<protein>
    <recommendedName>
        <fullName evidence="3 12">Ribokinase</fullName>
        <shortName evidence="12">RK</shortName>
        <ecNumber evidence="2 12">2.7.1.15</ecNumber>
    </recommendedName>
</protein>